<dbReference type="HAMAP" id="MF_03153">
    <property type="entry name" value="U1_C"/>
    <property type="match status" value="1"/>
</dbReference>
<accession>A0A433BA73</accession>
<dbReference type="GO" id="GO:0071004">
    <property type="term" value="C:U2-type prespliceosome"/>
    <property type="evidence" value="ECO:0007669"/>
    <property type="project" value="UniProtKB-UniRule"/>
</dbReference>
<dbReference type="Pfam" id="PF06220">
    <property type="entry name" value="zf-U1"/>
    <property type="match status" value="1"/>
</dbReference>
<dbReference type="PROSITE" id="PS50171">
    <property type="entry name" value="ZF_MATRIN"/>
    <property type="match status" value="1"/>
</dbReference>
<dbReference type="PANTHER" id="PTHR31148">
    <property type="entry name" value="U1 SMALL NUCLEAR RIBONUCLEOPROTEIN C"/>
    <property type="match status" value="1"/>
</dbReference>
<dbReference type="EMBL" id="RBNI01014819">
    <property type="protein sequence ID" value="RUP18675.1"/>
    <property type="molecule type" value="Genomic_DNA"/>
</dbReference>
<dbReference type="InterPro" id="IPR017340">
    <property type="entry name" value="U1_snRNP-C"/>
</dbReference>
<dbReference type="GO" id="GO:0030619">
    <property type="term" value="F:U1 snRNA binding"/>
    <property type="evidence" value="ECO:0007669"/>
    <property type="project" value="UniProtKB-UniRule"/>
</dbReference>
<proteinExistence type="inferred from homology"/>
<dbReference type="Proteomes" id="UP000268093">
    <property type="component" value="Unassembled WGS sequence"/>
</dbReference>
<organism evidence="1 2">
    <name type="scientific">Jimgerdemannia flammicorona</name>
    <dbReference type="NCBI Taxonomy" id="994334"/>
    <lineage>
        <taxon>Eukaryota</taxon>
        <taxon>Fungi</taxon>
        <taxon>Fungi incertae sedis</taxon>
        <taxon>Mucoromycota</taxon>
        <taxon>Mucoromycotina</taxon>
        <taxon>Endogonomycetes</taxon>
        <taxon>Endogonales</taxon>
        <taxon>Endogonaceae</taxon>
        <taxon>Jimgerdemannia</taxon>
    </lineage>
</organism>
<dbReference type="GO" id="GO:0030627">
    <property type="term" value="F:pre-mRNA 5'-splice site binding"/>
    <property type="evidence" value="ECO:0007669"/>
    <property type="project" value="InterPro"/>
</dbReference>
<name>A0A433BA73_9FUNG</name>
<dbReference type="InterPro" id="IPR003604">
    <property type="entry name" value="Matrin/U1-like-C_Znf_C2H2"/>
</dbReference>
<keyword evidence="2" id="KW-1185">Reference proteome</keyword>
<dbReference type="GO" id="GO:0000387">
    <property type="term" value="P:spliceosomal snRNP assembly"/>
    <property type="evidence" value="ECO:0007669"/>
    <property type="project" value="UniProtKB-UniRule"/>
</dbReference>
<dbReference type="GO" id="GO:0000243">
    <property type="term" value="C:commitment complex"/>
    <property type="evidence" value="ECO:0007669"/>
    <property type="project" value="UniProtKB-UniRule"/>
</dbReference>
<evidence type="ECO:0000313" key="2">
    <source>
        <dbReference type="Proteomes" id="UP000268093"/>
    </source>
</evidence>
<evidence type="ECO:0000313" key="1">
    <source>
        <dbReference type="EMBL" id="RUP18675.1"/>
    </source>
</evidence>
<dbReference type="GO" id="GO:0003729">
    <property type="term" value="F:mRNA binding"/>
    <property type="evidence" value="ECO:0007669"/>
    <property type="project" value="UniProtKB-UniRule"/>
</dbReference>
<dbReference type="InterPro" id="IPR013085">
    <property type="entry name" value="U1-CZ_Znf_C2H2"/>
</dbReference>
<comment type="caution">
    <text evidence="1">The sequence shown here is derived from an EMBL/GenBank/DDBJ whole genome shotgun (WGS) entry which is preliminary data.</text>
</comment>
<dbReference type="InterPro" id="IPR036236">
    <property type="entry name" value="Znf_C2H2_sf"/>
</dbReference>
<protein>
    <submittedName>
        <fullName evidence="1">U1 zinc finger-domain-containing protein</fullName>
    </submittedName>
</protein>
<dbReference type="Gene3D" id="3.30.160.60">
    <property type="entry name" value="Classic Zinc Finger"/>
    <property type="match status" value="1"/>
</dbReference>
<sequence>MARQPPSSEKESAFVMPKYYCEYCDIYLTHDSAAVRKAHNAGKNHLLNVRTYYAELGQDNAQVIIDEVTEAHQSIEETGFPHQYGLGGGMPVTGPPPPGFPDPATSPTTYQPFPYPIPSAGFPHFRSIDSGQEYPPTGHPQYMSIDFGQGHPPIYGATSVFQAPPAANGCIPTVLKYLPQEQFPVNEPHPQPAPPGVAPFSESPMAGTGSVNHLSSDMKAMRL</sequence>
<dbReference type="SUPFAM" id="SSF57667">
    <property type="entry name" value="beta-beta-alpha zinc fingers"/>
    <property type="match status" value="1"/>
</dbReference>
<dbReference type="SMART" id="SM00451">
    <property type="entry name" value="ZnF_U1"/>
    <property type="match status" value="1"/>
</dbReference>
<dbReference type="PANTHER" id="PTHR31148:SF1">
    <property type="entry name" value="U1 SMALL NUCLEAR RIBONUCLEOPROTEIN C"/>
    <property type="match status" value="1"/>
</dbReference>
<gene>
    <name evidence="1" type="ORF">BC936DRAFT_139366</name>
</gene>
<reference evidence="1 2" key="1">
    <citation type="journal article" date="2018" name="New Phytol.">
        <title>Phylogenomics of Endogonaceae and evolution of mycorrhizas within Mucoromycota.</title>
        <authorList>
            <person name="Chang Y."/>
            <person name="Desiro A."/>
            <person name="Na H."/>
            <person name="Sandor L."/>
            <person name="Lipzen A."/>
            <person name="Clum A."/>
            <person name="Barry K."/>
            <person name="Grigoriev I.V."/>
            <person name="Martin F.M."/>
            <person name="Stajich J.E."/>
            <person name="Smith M.E."/>
            <person name="Bonito G."/>
            <person name="Spatafora J.W."/>
        </authorList>
    </citation>
    <scope>NUCLEOTIDE SEQUENCE [LARGE SCALE GENOMIC DNA]</scope>
    <source>
        <strain evidence="1 2">GMNB39</strain>
    </source>
</reference>
<dbReference type="InterPro" id="IPR000690">
    <property type="entry name" value="Matrin/U1-C_Znf_C2H2"/>
</dbReference>
<dbReference type="OrthoDB" id="76567at2759"/>
<dbReference type="GO" id="GO:0000395">
    <property type="term" value="P:mRNA 5'-splice site recognition"/>
    <property type="evidence" value="ECO:0007669"/>
    <property type="project" value="UniProtKB-UniRule"/>
</dbReference>
<dbReference type="GO" id="GO:0005685">
    <property type="term" value="C:U1 snRNP"/>
    <property type="evidence" value="ECO:0007669"/>
    <property type="project" value="UniProtKB-UniRule"/>
</dbReference>
<dbReference type="GO" id="GO:0008270">
    <property type="term" value="F:zinc ion binding"/>
    <property type="evidence" value="ECO:0007669"/>
    <property type="project" value="UniProtKB-UniRule"/>
</dbReference>